<evidence type="ECO:0000256" key="1">
    <source>
        <dbReference type="SAM" id="MobiDB-lite"/>
    </source>
</evidence>
<proteinExistence type="predicted"/>
<name>A0A0P7XDX5_9BACT</name>
<dbReference type="Proteomes" id="UP000050421">
    <property type="component" value="Unassembled WGS sequence"/>
</dbReference>
<reference evidence="2 3" key="1">
    <citation type="submission" date="2015-09" db="EMBL/GenBank/DDBJ databases">
        <title>Identification and resolution of microdiversity through metagenomic sequencing of parallel consortia.</title>
        <authorList>
            <person name="Nelson W.C."/>
            <person name="Romine M.F."/>
            <person name="Lindemann S.R."/>
        </authorList>
    </citation>
    <scope>NUCLEOTIDE SEQUENCE [LARGE SCALE GENOMIC DNA]</scope>
    <source>
        <strain evidence="2">HL-49</strain>
    </source>
</reference>
<dbReference type="PATRIC" id="fig|1305737.6.peg.2997"/>
<dbReference type="EMBL" id="LJXT01000078">
    <property type="protein sequence ID" value="KPQ13830.1"/>
    <property type="molecule type" value="Genomic_DNA"/>
</dbReference>
<protein>
    <recommendedName>
        <fullName evidence="4">DUF4920 domain-containing protein</fullName>
    </recommendedName>
</protein>
<feature type="region of interest" description="Disordered" evidence="1">
    <location>
        <begin position="24"/>
        <end position="46"/>
    </location>
</feature>
<gene>
    <name evidence="2" type="ORF">HLUCCX10_11900</name>
</gene>
<dbReference type="eggNOG" id="ENOG5031D3D">
    <property type="taxonomic scope" value="Bacteria"/>
</dbReference>
<comment type="caution">
    <text evidence="2">The sequence shown here is derived from an EMBL/GenBank/DDBJ whole genome shotgun (WGS) entry which is preliminary data.</text>
</comment>
<evidence type="ECO:0000313" key="2">
    <source>
        <dbReference type="EMBL" id="KPQ13830.1"/>
    </source>
</evidence>
<organism evidence="2 3">
    <name type="scientific">Algoriphagus marincola HL-49</name>
    <dbReference type="NCBI Taxonomy" id="1305737"/>
    <lineage>
        <taxon>Bacteria</taxon>
        <taxon>Pseudomonadati</taxon>
        <taxon>Bacteroidota</taxon>
        <taxon>Cytophagia</taxon>
        <taxon>Cytophagales</taxon>
        <taxon>Cyclobacteriaceae</taxon>
        <taxon>Algoriphagus</taxon>
    </lineage>
</organism>
<dbReference type="Pfam" id="PF16267">
    <property type="entry name" value="DUF4920"/>
    <property type="match status" value="1"/>
</dbReference>
<dbReference type="OrthoDB" id="129527at2"/>
<accession>A0A0P7XDX5</accession>
<feature type="compositionally biased region" description="Basic and acidic residues" evidence="1">
    <location>
        <begin position="24"/>
        <end position="45"/>
    </location>
</feature>
<sequence>MMKKSLLVGILAVSVSFYSCQKSENSESHHDSEGHHGEEMHHEAEESAEAVIGVAEVVPGMYGAAIAESDAIVLADLVPVVEEKGTYEGKIIGEIKEVCTKKGCWLTMDLPSGESMRVTFKDYGFFVPTNSQGFPIVLDGVATFTETDVETLKHFAEDQGKSQEEIDAIVAPKKEITFEATGVVIMDKA</sequence>
<dbReference type="STRING" id="1305737.GCA_000526355_00995"/>
<dbReference type="AlphaFoldDB" id="A0A0P7XDX5"/>
<evidence type="ECO:0008006" key="4">
    <source>
        <dbReference type="Google" id="ProtNLM"/>
    </source>
</evidence>
<evidence type="ECO:0000313" key="3">
    <source>
        <dbReference type="Proteomes" id="UP000050421"/>
    </source>
</evidence>
<dbReference type="InterPro" id="IPR032577">
    <property type="entry name" value="DUF4920"/>
</dbReference>
<dbReference type="PROSITE" id="PS51257">
    <property type="entry name" value="PROKAR_LIPOPROTEIN"/>
    <property type="match status" value="1"/>
</dbReference>